<name>A0A285RLB9_9RHOB</name>
<feature type="domain" description="Electron transfer flavoprotein alpha/beta-subunit N-terminal" evidence="9">
    <location>
        <begin position="23"/>
        <end position="215"/>
    </location>
</feature>
<dbReference type="AlphaFoldDB" id="A0A285RLB9"/>
<comment type="similarity">
    <text evidence="1">Belongs to the ETF beta-subunit/FixA family.</text>
</comment>
<keyword evidence="5" id="KW-0249">Electron transport</keyword>
<dbReference type="Pfam" id="PF01012">
    <property type="entry name" value="ETF"/>
    <property type="match status" value="1"/>
</dbReference>
<dbReference type="Proteomes" id="UP000219111">
    <property type="component" value="Unassembled WGS sequence"/>
</dbReference>
<dbReference type="SUPFAM" id="SSF52402">
    <property type="entry name" value="Adenine nucleotide alpha hydrolases-like"/>
    <property type="match status" value="1"/>
</dbReference>
<evidence type="ECO:0000256" key="1">
    <source>
        <dbReference type="ARBA" id="ARBA00007557"/>
    </source>
</evidence>
<keyword evidence="4" id="KW-0813">Transport</keyword>
<dbReference type="PANTHER" id="PTHR21294:SF8">
    <property type="entry name" value="ELECTRON TRANSFER FLAVOPROTEIN SUBUNIT BETA"/>
    <property type="match status" value="1"/>
</dbReference>
<evidence type="ECO:0000256" key="5">
    <source>
        <dbReference type="ARBA" id="ARBA00022982"/>
    </source>
</evidence>
<accession>A0A285RLB9</accession>
<dbReference type="GO" id="GO:0009055">
    <property type="term" value="F:electron transfer activity"/>
    <property type="evidence" value="ECO:0007669"/>
    <property type="project" value="InterPro"/>
</dbReference>
<comment type="subunit">
    <text evidence="2">Heterodimer of an alpha and a beta subunit.</text>
</comment>
<organism evidence="10 11">
    <name type="scientific">Rhodobacter maris</name>
    <dbReference type="NCBI Taxonomy" id="446682"/>
    <lineage>
        <taxon>Bacteria</taxon>
        <taxon>Pseudomonadati</taxon>
        <taxon>Pseudomonadota</taxon>
        <taxon>Alphaproteobacteria</taxon>
        <taxon>Rhodobacterales</taxon>
        <taxon>Rhodobacter group</taxon>
        <taxon>Rhodobacter</taxon>
    </lineage>
</organism>
<dbReference type="FunFam" id="3.40.50.620:FF:000011">
    <property type="entry name" value="Electron transfer flavoprotein subunit beta"/>
    <property type="match status" value="1"/>
</dbReference>
<sequence>MKVLVPVKRVIDYNVKVRVKADGSGVDLANVKMSMNPFDEIAVEEAIRLKEKGVATEIVVVSVGVKQAQETLRTALAMGADRAILVIATDDVHQDIEPLAVAKILAKVAAEEQPGLIIAGKQAIDNDMNATGQMLSALLGWSQGTFCSELAIEGESAKITREVDGGLQTITIKLPAVITADLRLNEPRYASLPNIMKAKKKELAEKTAADYGVDVTPRLTVVKTAEPAGRSAGVRVASVDELVGKLKDAGVI</sequence>
<dbReference type="InterPro" id="IPR014730">
    <property type="entry name" value="ETF_a/b_N"/>
</dbReference>
<dbReference type="PIRSF" id="PIRSF000090">
    <property type="entry name" value="Beta-ETF"/>
    <property type="match status" value="1"/>
</dbReference>
<keyword evidence="11" id="KW-1185">Reference proteome</keyword>
<dbReference type="OrthoDB" id="9781325at2"/>
<dbReference type="InterPro" id="IPR014729">
    <property type="entry name" value="Rossmann-like_a/b/a_fold"/>
</dbReference>
<evidence type="ECO:0000313" key="11">
    <source>
        <dbReference type="Proteomes" id="UP000219111"/>
    </source>
</evidence>
<dbReference type="RefSeq" id="WP_097068667.1">
    <property type="nucleotide sequence ID" value="NZ_OBMT01000001.1"/>
</dbReference>
<evidence type="ECO:0000256" key="2">
    <source>
        <dbReference type="ARBA" id="ARBA00011355"/>
    </source>
</evidence>
<dbReference type="EMBL" id="OBMT01000001">
    <property type="protein sequence ID" value="SOB94903.1"/>
    <property type="molecule type" value="Genomic_DNA"/>
</dbReference>
<dbReference type="GO" id="GO:0046395">
    <property type="term" value="P:carboxylic acid catabolic process"/>
    <property type="evidence" value="ECO:0007669"/>
    <property type="project" value="UniProtKB-ARBA"/>
</dbReference>
<evidence type="ECO:0000259" key="9">
    <source>
        <dbReference type="SMART" id="SM00893"/>
    </source>
</evidence>
<dbReference type="PROSITE" id="PS01065">
    <property type="entry name" value="ETF_BETA"/>
    <property type="match status" value="1"/>
</dbReference>
<evidence type="ECO:0000256" key="4">
    <source>
        <dbReference type="ARBA" id="ARBA00022448"/>
    </source>
</evidence>
<comment type="cofactor">
    <cofactor evidence="8">
        <name>AMP</name>
        <dbReference type="ChEBI" id="CHEBI:456215"/>
    </cofactor>
</comment>
<dbReference type="InterPro" id="IPR000049">
    <property type="entry name" value="ET-Flavoprotein_bsu_CS"/>
</dbReference>
<evidence type="ECO:0000256" key="6">
    <source>
        <dbReference type="ARBA" id="ARBA00025649"/>
    </source>
</evidence>
<dbReference type="InterPro" id="IPR012255">
    <property type="entry name" value="ETF_b"/>
</dbReference>
<dbReference type="PANTHER" id="PTHR21294">
    <property type="entry name" value="ELECTRON TRANSFER FLAVOPROTEIN BETA-SUBUNIT"/>
    <property type="match status" value="1"/>
</dbReference>
<dbReference type="SMART" id="SM00893">
    <property type="entry name" value="ETF"/>
    <property type="match status" value="1"/>
</dbReference>
<gene>
    <name evidence="10" type="ORF">SAMN05877831_101694</name>
</gene>
<reference evidence="11" key="1">
    <citation type="submission" date="2017-08" db="EMBL/GenBank/DDBJ databases">
        <authorList>
            <person name="Varghese N."/>
            <person name="Submissions S."/>
        </authorList>
    </citation>
    <scope>NUCLEOTIDE SEQUENCE [LARGE SCALE GENOMIC DNA]</scope>
    <source>
        <strain evidence="11">JA276</strain>
    </source>
</reference>
<proteinExistence type="inferred from homology"/>
<dbReference type="CDD" id="cd01714">
    <property type="entry name" value="ETF_beta"/>
    <property type="match status" value="1"/>
</dbReference>
<evidence type="ECO:0000256" key="8">
    <source>
        <dbReference type="ARBA" id="ARBA00049933"/>
    </source>
</evidence>
<protein>
    <recommendedName>
        <fullName evidence="3">Electron transfer flavoprotein subunit beta</fullName>
    </recommendedName>
    <alternativeName>
        <fullName evidence="7">Electron transfer flavoprotein small subunit</fullName>
    </alternativeName>
</protein>
<evidence type="ECO:0000313" key="10">
    <source>
        <dbReference type="EMBL" id="SOB94903.1"/>
    </source>
</evidence>
<evidence type="ECO:0000256" key="7">
    <source>
        <dbReference type="ARBA" id="ARBA00042002"/>
    </source>
</evidence>
<comment type="function">
    <text evidence="6">The electron transfer flavoprotein serves as a specific electron acceptor for other dehydrogenases. It transfers the electrons to the main respiratory chain via ETF-ubiquinone oxidoreductase (ETF dehydrogenase).</text>
</comment>
<evidence type="ECO:0000256" key="3">
    <source>
        <dbReference type="ARBA" id="ARBA00016797"/>
    </source>
</evidence>
<dbReference type="InterPro" id="IPR033948">
    <property type="entry name" value="ETF_beta_N"/>
</dbReference>
<dbReference type="Gene3D" id="3.40.50.620">
    <property type="entry name" value="HUPs"/>
    <property type="match status" value="1"/>
</dbReference>